<dbReference type="GO" id="GO:0000160">
    <property type="term" value="P:phosphorelay signal transduction system"/>
    <property type="evidence" value="ECO:0007669"/>
    <property type="project" value="InterPro"/>
</dbReference>
<dbReference type="Pfam" id="PF00072">
    <property type="entry name" value="Response_reg"/>
    <property type="match status" value="1"/>
</dbReference>
<evidence type="ECO:0000256" key="1">
    <source>
        <dbReference type="ARBA" id="ARBA00022553"/>
    </source>
</evidence>
<feature type="domain" description="Response regulatory" evidence="3">
    <location>
        <begin position="6"/>
        <end position="121"/>
    </location>
</feature>
<evidence type="ECO:0000313" key="4">
    <source>
        <dbReference type="EMBL" id="MQA42628.1"/>
    </source>
</evidence>
<sequence>MTPAKTVLIVDDSRVSRMMARQYIAGLHADWIVEEAGTGEESLAKARATPPDLILMDVNMPGMGGIAAAEQLRQEFPAIPISLLTANVQTATRERAAQLGIGFMEKPITEARIAQLLATLEAV</sequence>
<keyword evidence="5" id="KW-1185">Reference proteome</keyword>
<dbReference type="EMBL" id="WHUG01000023">
    <property type="protein sequence ID" value="MQA42628.1"/>
    <property type="molecule type" value="Genomic_DNA"/>
</dbReference>
<comment type="caution">
    <text evidence="4">The sequence shown here is derived from an EMBL/GenBank/DDBJ whole genome shotgun (WGS) entry which is preliminary data.</text>
</comment>
<dbReference type="RefSeq" id="WP_152841710.1">
    <property type="nucleotide sequence ID" value="NZ_WHUG01000023.1"/>
</dbReference>
<feature type="modified residue" description="4-aspartylphosphate" evidence="2">
    <location>
        <position position="57"/>
    </location>
</feature>
<dbReference type="InterPro" id="IPR050595">
    <property type="entry name" value="Bact_response_regulator"/>
</dbReference>
<dbReference type="Gene3D" id="3.40.50.2300">
    <property type="match status" value="1"/>
</dbReference>
<dbReference type="PANTHER" id="PTHR44591:SF3">
    <property type="entry name" value="RESPONSE REGULATORY DOMAIN-CONTAINING PROTEIN"/>
    <property type="match status" value="1"/>
</dbReference>
<proteinExistence type="predicted"/>
<accession>A0A6A7NC82</accession>
<evidence type="ECO:0000259" key="3">
    <source>
        <dbReference type="PROSITE" id="PS50110"/>
    </source>
</evidence>
<dbReference type="CDD" id="cd17546">
    <property type="entry name" value="REC_hyHK_CKI1_RcsC-like"/>
    <property type="match status" value="1"/>
</dbReference>
<gene>
    <name evidence="4" type="ORF">GEV02_31290</name>
</gene>
<evidence type="ECO:0000256" key="2">
    <source>
        <dbReference type="PROSITE-ProRule" id="PRU00169"/>
    </source>
</evidence>
<keyword evidence="1 2" id="KW-0597">Phosphoprotein</keyword>
<dbReference type="PROSITE" id="PS50110">
    <property type="entry name" value="RESPONSE_REGULATORY"/>
    <property type="match status" value="1"/>
</dbReference>
<dbReference type="Proteomes" id="UP000440498">
    <property type="component" value="Unassembled WGS sequence"/>
</dbReference>
<dbReference type="AlphaFoldDB" id="A0A6A7NC82"/>
<dbReference type="InterPro" id="IPR001789">
    <property type="entry name" value="Sig_transdc_resp-reg_receiver"/>
</dbReference>
<dbReference type="InterPro" id="IPR011006">
    <property type="entry name" value="CheY-like_superfamily"/>
</dbReference>
<name>A0A6A7NC82_9BURK</name>
<organism evidence="4 5">
    <name type="scientific">Rugamonas aquatica</name>
    <dbReference type="NCBI Taxonomy" id="2743357"/>
    <lineage>
        <taxon>Bacteria</taxon>
        <taxon>Pseudomonadati</taxon>
        <taxon>Pseudomonadota</taxon>
        <taxon>Betaproteobacteria</taxon>
        <taxon>Burkholderiales</taxon>
        <taxon>Oxalobacteraceae</taxon>
        <taxon>Telluria group</taxon>
        <taxon>Rugamonas</taxon>
    </lineage>
</organism>
<evidence type="ECO:0000313" key="5">
    <source>
        <dbReference type="Proteomes" id="UP000440498"/>
    </source>
</evidence>
<dbReference type="SMART" id="SM00448">
    <property type="entry name" value="REC"/>
    <property type="match status" value="1"/>
</dbReference>
<dbReference type="PANTHER" id="PTHR44591">
    <property type="entry name" value="STRESS RESPONSE REGULATOR PROTEIN 1"/>
    <property type="match status" value="1"/>
</dbReference>
<reference evidence="4 5" key="1">
    <citation type="submission" date="2019-10" db="EMBL/GenBank/DDBJ databases">
        <title>Two novel species isolated from a subtropical stream in China.</title>
        <authorList>
            <person name="Lu H."/>
        </authorList>
    </citation>
    <scope>NUCLEOTIDE SEQUENCE [LARGE SCALE GENOMIC DNA]</scope>
    <source>
        <strain evidence="4 5">FT29W</strain>
    </source>
</reference>
<dbReference type="SUPFAM" id="SSF52172">
    <property type="entry name" value="CheY-like"/>
    <property type="match status" value="1"/>
</dbReference>
<protein>
    <submittedName>
        <fullName evidence="4">Response regulator</fullName>
    </submittedName>
</protein>